<dbReference type="Gene3D" id="2.160.20.10">
    <property type="entry name" value="Single-stranded right-handed beta-helix, Pectin lyase-like"/>
    <property type="match status" value="1"/>
</dbReference>
<proteinExistence type="predicted"/>
<dbReference type="AlphaFoldDB" id="A0A1M4EN56"/>
<keyword evidence="2" id="KW-0378">Hydrolase</keyword>
<evidence type="ECO:0000313" key="2">
    <source>
        <dbReference type="EMBL" id="SBP00269.1"/>
    </source>
</evidence>
<accession>A0A1M4EN56</accession>
<name>A0A1M4EN56_9ACTN</name>
<dbReference type="SUPFAM" id="SSF51126">
    <property type="entry name" value="Pectin lyase-like"/>
    <property type="match status" value="1"/>
</dbReference>
<organism evidence="2">
    <name type="scientific">Nonomuraea gerenzanensis</name>
    <dbReference type="NCBI Taxonomy" id="93944"/>
    <lineage>
        <taxon>Bacteria</taxon>
        <taxon>Bacillati</taxon>
        <taxon>Actinomycetota</taxon>
        <taxon>Actinomycetes</taxon>
        <taxon>Streptosporangiales</taxon>
        <taxon>Streptosporangiaceae</taxon>
        <taxon>Nonomuraea</taxon>
    </lineage>
</organism>
<dbReference type="RefSeq" id="WP_225268876.1">
    <property type="nucleotide sequence ID" value="NZ_CP084058.1"/>
</dbReference>
<dbReference type="InterPro" id="IPR012334">
    <property type="entry name" value="Pectin_lyas_fold"/>
</dbReference>
<feature type="region of interest" description="Disordered" evidence="1">
    <location>
        <begin position="115"/>
        <end position="144"/>
    </location>
</feature>
<gene>
    <name evidence="2" type="ORF">BN4615_P9785</name>
</gene>
<dbReference type="GO" id="GO:0016787">
    <property type="term" value="F:hydrolase activity"/>
    <property type="evidence" value="ECO:0007669"/>
    <property type="project" value="UniProtKB-KW"/>
</dbReference>
<sequence>MYVAETGDDDAAGTMKAPFATIERARDALSGRTGASNPGLVYIREGVYQTSKTIEITGEAQSHVTYTAYPGEQVEPAGVTILAPDRFRRLSDVPAGEAKWSSKSRVPAAAAPHVFVSTWARRASPPERSTRTASTGSRSPTPPR</sequence>
<dbReference type="InterPro" id="IPR011050">
    <property type="entry name" value="Pectin_lyase_fold/virulence"/>
</dbReference>
<dbReference type="EMBL" id="LT559118">
    <property type="protein sequence ID" value="SBP00269.1"/>
    <property type="molecule type" value="Genomic_DNA"/>
</dbReference>
<protein>
    <submittedName>
        <fullName evidence="2">Putative secreted sugar hydrolase</fullName>
    </submittedName>
</protein>
<feature type="compositionally biased region" description="Low complexity" evidence="1">
    <location>
        <begin position="131"/>
        <end position="144"/>
    </location>
</feature>
<reference evidence="2" key="1">
    <citation type="submission" date="2016-04" db="EMBL/GenBank/DDBJ databases">
        <authorList>
            <person name="Evans L.H."/>
            <person name="Alamgir A."/>
            <person name="Owens N."/>
            <person name="Weber N.D."/>
            <person name="Virtaneva K."/>
            <person name="Barbian K."/>
            <person name="Babar A."/>
            <person name="Rosenke K."/>
        </authorList>
    </citation>
    <scope>NUCLEOTIDE SEQUENCE</scope>
    <source>
        <strain evidence="2">Nono1</strain>
    </source>
</reference>
<evidence type="ECO:0000256" key="1">
    <source>
        <dbReference type="SAM" id="MobiDB-lite"/>
    </source>
</evidence>